<keyword evidence="4 5" id="KW-0472">Membrane</keyword>
<evidence type="ECO:0000256" key="4">
    <source>
        <dbReference type="ARBA" id="ARBA00023136"/>
    </source>
</evidence>
<dbReference type="InterPro" id="IPR057282">
    <property type="entry name" value="RETREG1-3-like_RHD"/>
</dbReference>
<accession>A0A482VWT6</accession>
<dbReference type="GO" id="GO:0016020">
    <property type="term" value="C:membrane"/>
    <property type="evidence" value="ECO:0007669"/>
    <property type="project" value="UniProtKB-SubCell"/>
</dbReference>
<reference evidence="7 8" key="1">
    <citation type="submission" date="2017-03" db="EMBL/GenBank/DDBJ databases">
        <title>Genome of the blue death feigning beetle - Asbolus verrucosus.</title>
        <authorList>
            <person name="Rider S.D."/>
        </authorList>
    </citation>
    <scope>NUCLEOTIDE SEQUENCE [LARGE SCALE GENOMIC DNA]</scope>
    <source>
        <strain evidence="7">Butters</strain>
        <tissue evidence="7">Head and leg muscle</tissue>
    </source>
</reference>
<comment type="subcellular location">
    <subcellularLocation>
        <location evidence="1">Membrane</location>
        <topology evidence="1">Multi-pass membrane protein</topology>
    </subcellularLocation>
</comment>
<keyword evidence="3 5" id="KW-1133">Transmembrane helix</keyword>
<evidence type="ECO:0000256" key="3">
    <source>
        <dbReference type="ARBA" id="ARBA00022989"/>
    </source>
</evidence>
<feature type="domain" description="RETREG1-3/ARL6IP-like N-terminal reticulon-homology" evidence="6">
    <location>
        <begin position="30"/>
        <end position="187"/>
    </location>
</feature>
<evidence type="ECO:0000256" key="2">
    <source>
        <dbReference type="ARBA" id="ARBA00022692"/>
    </source>
</evidence>
<comment type="caution">
    <text evidence="7">The sequence shown here is derived from an EMBL/GenBank/DDBJ whole genome shotgun (WGS) entry which is preliminary data.</text>
</comment>
<feature type="transmembrane region" description="Helical" evidence="5">
    <location>
        <begin position="162"/>
        <end position="178"/>
    </location>
</feature>
<evidence type="ECO:0000256" key="5">
    <source>
        <dbReference type="SAM" id="Phobius"/>
    </source>
</evidence>
<sequence>MVLTSDLHNDYYYSLQEAQIRKLRQSLESWKEIVLQTKSVFIWEKNWHPTALIGGSTITFTLLWLLDPSILTILSLFGLCFTICDYLIPSIATSLFKPEKWTARKDKELEELCTNVILYKAKLELTWASYYKMKITNRKMYFLVTVITLSSLAWIGCTFNNLFLAYVLVSFLLLLPGMEHNGIIAKWSNYAHNFISEFVKQAKTKVGQQKKDD</sequence>
<dbReference type="GO" id="GO:0005783">
    <property type="term" value="C:endoplasmic reticulum"/>
    <property type="evidence" value="ECO:0007669"/>
    <property type="project" value="UniProtKB-ARBA"/>
</dbReference>
<dbReference type="Pfam" id="PF24456">
    <property type="entry name" value="RHD_RETREG1-3"/>
    <property type="match status" value="1"/>
</dbReference>
<feature type="transmembrane region" description="Helical" evidence="5">
    <location>
        <begin position="140"/>
        <end position="156"/>
    </location>
</feature>
<evidence type="ECO:0000259" key="6">
    <source>
        <dbReference type="Pfam" id="PF24456"/>
    </source>
</evidence>
<dbReference type="STRING" id="1661398.A0A482VWT6"/>
<dbReference type="AlphaFoldDB" id="A0A482VWT6"/>
<protein>
    <submittedName>
        <fullName evidence="7">Reticulon domain containing protein</fullName>
    </submittedName>
</protein>
<evidence type="ECO:0000256" key="1">
    <source>
        <dbReference type="ARBA" id="ARBA00004141"/>
    </source>
</evidence>
<dbReference type="InterPro" id="IPR052114">
    <property type="entry name" value="ER_autophagy_membrane_reg"/>
</dbReference>
<dbReference type="EMBL" id="QDEB01054563">
    <property type="protein sequence ID" value="RZC37234.1"/>
    <property type="molecule type" value="Genomic_DNA"/>
</dbReference>
<dbReference type="Proteomes" id="UP000292052">
    <property type="component" value="Unassembled WGS sequence"/>
</dbReference>
<evidence type="ECO:0000313" key="8">
    <source>
        <dbReference type="Proteomes" id="UP000292052"/>
    </source>
</evidence>
<dbReference type="OrthoDB" id="6416122at2759"/>
<name>A0A482VWT6_ASBVE</name>
<gene>
    <name evidence="7" type="ORF">BDFB_009044</name>
</gene>
<keyword evidence="8" id="KW-1185">Reference proteome</keyword>
<evidence type="ECO:0000313" key="7">
    <source>
        <dbReference type="EMBL" id="RZC37234.1"/>
    </source>
</evidence>
<proteinExistence type="predicted"/>
<dbReference type="PANTHER" id="PTHR20952:SF0">
    <property type="entry name" value="ADP-RIBOSYLATION FACTOR-LIKE PROTEIN 6-INTERACTING PROTEIN 1"/>
    <property type="match status" value="1"/>
</dbReference>
<dbReference type="PANTHER" id="PTHR20952">
    <property type="entry name" value="ADP-RIBOSYLATION-LIKE FACTOR 6-INTERACTING PROTEIN"/>
    <property type="match status" value="1"/>
</dbReference>
<feature type="transmembrane region" description="Helical" evidence="5">
    <location>
        <begin position="72"/>
        <end position="96"/>
    </location>
</feature>
<organism evidence="7 8">
    <name type="scientific">Asbolus verrucosus</name>
    <name type="common">Desert ironclad beetle</name>
    <dbReference type="NCBI Taxonomy" id="1661398"/>
    <lineage>
        <taxon>Eukaryota</taxon>
        <taxon>Metazoa</taxon>
        <taxon>Ecdysozoa</taxon>
        <taxon>Arthropoda</taxon>
        <taxon>Hexapoda</taxon>
        <taxon>Insecta</taxon>
        <taxon>Pterygota</taxon>
        <taxon>Neoptera</taxon>
        <taxon>Endopterygota</taxon>
        <taxon>Coleoptera</taxon>
        <taxon>Polyphaga</taxon>
        <taxon>Cucujiformia</taxon>
        <taxon>Tenebrionidae</taxon>
        <taxon>Pimeliinae</taxon>
        <taxon>Asbolus</taxon>
    </lineage>
</organism>
<keyword evidence="2 5" id="KW-0812">Transmembrane</keyword>